<evidence type="ECO:0000313" key="2">
    <source>
        <dbReference type="EMBL" id="KAJ8963697.1"/>
    </source>
</evidence>
<comment type="caution">
    <text evidence="2">The sequence shown here is derived from an EMBL/GenBank/DDBJ whole genome shotgun (WGS) entry which is preliminary data.</text>
</comment>
<feature type="compositionally biased region" description="Basic and acidic residues" evidence="1">
    <location>
        <begin position="108"/>
        <end position="141"/>
    </location>
</feature>
<dbReference type="Proteomes" id="UP001162164">
    <property type="component" value="Unassembled WGS sequence"/>
</dbReference>
<dbReference type="EMBL" id="JAPWTJ010003005">
    <property type="protein sequence ID" value="KAJ8963697.1"/>
    <property type="molecule type" value="Genomic_DNA"/>
</dbReference>
<name>A0ABQ9IS37_9CUCU</name>
<evidence type="ECO:0000256" key="1">
    <source>
        <dbReference type="SAM" id="MobiDB-lite"/>
    </source>
</evidence>
<organism evidence="2 3">
    <name type="scientific">Molorchus minor</name>
    <dbReference type="NCBI Taxonomy" id="1323400"/>
    <lineage>
        <taxon>Eukaryota</taxon>
        <taxon>Metazoa</taxon>
        <taxon>Ecdysozoa</taxon>
        <taxon>Arthropoda</taxon>
        <taxon>Hexapoda</taxon>
        <taxon>Insecta</taxon>
        <taxon>Pterygota</taxon>
        <taxon>Neoptera</taxon>
        <taxon>Endopterygota</taxon>
        <taxon>Coleoptera</taxon>
        <taxon>Polyphaga</taxon>
        <taxon>Cucujiformia</taxon>
        <taxon>Chrysomeloidea</taxon>
        <taxon>Cerambycidae</taxon>
        <taxon>Lamiinae</taxon>
        <taxon>Monochamini</taxon>
        <taxon>Molorchus</taxon>
    </lineage>
</organism>
<keyword evidence="3" id="KW-1185">Reference proteome</keyword>
<feature type="compositionally biased region" description="Polar residues" evidence="1">
    <location>
        <begin position="84"/>
        <end position="106"/>
    </location>
</feature>
<evidence type="ECO:0000313" key="3">
    <source>
        <dbReference type="Proteomes" id="UP001162164"/>
    </source>
</evidence>
<accession>A0ABQ9IS37</accession>
<feature type="compositionally biased region" description="Polar residues" evidence="1">
    <location>
        <begin position="51"/>
        <end position="65"/>
    </location>
</feature>
<reference evidence="2" key="1">
    <citation type="journal article" date="2023" name="Insect Mol. Biol.">
        <title>Genome sequencing provides insights into the evolution of gene families encoding plant cell wall-degrading enzymes in longhorned beetles.</title>
        <authorList>
            <person name="Shin N.R."/>
            <person name="Okamura Y."/>
            <person name="Kirsch R."/>
            <person name="Pauchet Y."/>
        </authorList>
    </citation>
    <scope>NUCLEOTIDE SEQUENCE</scope>
    <source>
        <strain evidence="2">MMC_N1</strain>
    </source>
</reference>
<feature type="compositionally biased region" description="Low complexity" evidence="1">
    <location>
        <begin position="66"/>
        <end position="83"/>
    </location>
</feature>
<feature type="region of interest" description="Disordered" evidence="1">
    <location>
        <begin position="39"/>
        <end position="143"/>
    </location>
</feature>
<gene>
    <name evidence="2" type="ORF">NQ317_009785</name>
</gene>
<proteinExistence type="predicted"/>
<protein>
    <submittedName>
        <fullName evidence="2">Uncharacterized protein</fullName>
    </submittedName>
</protein>
<sequence length="268" mass="31365">MKQQHVNEASVQVDEDFEERRLLNKMSNFSSYVIENTSRFSDEMLPPQNPSTPNNLEYLNQSPNWEQQSNQTTKSESESNTNSLPLNWNFTNNTKPQTASTSSSSVCLEKKFDTLSPEENQKTRQEYVQEEQPRKGDKKVGECSNEQTIILPLSSLHNLNGRKNYLEQRVKHLQMCIKQQHYCSEQTLQHYWHQFRGERADLHAKLRYLQEKLDQQVRISNEQLDKLERTDLLVKDLYIENAYLIASVQRLEQQCHMMAQCNSSSSSV</sequence>